<dbReference type="STRING" id="1754191.A0A1Y1V3X5"/>
<feature type="coiled-coil region" evidence="2">
    <location>
        <begin position="332"/>
        <end position="366"/>
    </location>
</feature>
<feature type="region of interest" description="Disordered" evidence="3">
    <location>
        <begin position="1"/>
        <end position="71"/>
    </location>
</feature>
<dbReference type="InterPro" id="IPR006767">
    <property type="entry name" value="Cwf19-like_C_dom-2"/>
</dbReference>
<accession>A0A1Y1V3X5</accession>
<gene>
    <name evidence="6" type="ORF">BCR36DRAFT_585421</name>
</gene>
<dbReference type="AlphaFoldDB" id="A0A1Y1V3X5"/>
<name>A0A1Y1V3X5_9FUNG</name>
<proteinExistence type="inferred from homology"/>
<protein>
    <submittedName>
        <fullName evidence="6">Uncharacterized protein</fullName>
    </submittedName>
</protein>
<dbReference type="Pfam" id="PF04676">
    <property type="entry name" value="CwfJ_C_2"/>
    <property type="match status" value="1"/>
</dbReference>
<feature type="compositionally biased region" description="Low complexity" evidence="3">
    <location>
        <begin position="242"/>
        <end position="259"/>
    </location>
</feature>
<dbReference type="InterPro" id="IPR040194">
    <property type="entry name" value="Cwf19-like"/>
</dbReference>
<feature type="compositionally biased region" description="Basic and acidic residues" evidence="3">
    <location>
        <begin position="270"/>
        <end position="287"/>
    </location>
</feature>
<feature type="compositionally biased region" description="Polar residues" evidence="3">
    <location>
        <begin position="52"/>
        <end position="63"/>
    </location>
</feature>
<dbReference type="OrthoDB" id="2113965at2759"/>
<dbReference type="PANTHER" id="PTHR12072">
    <property type="entry name" value="CWF19, CELL CYCLE CONTROL PROTEIN"/>
    <property type="match status" value="1"/>
</dbReference>
<dbReference type="SUPFAM" id="SSF54197">
    <property type="entry name" value="HIT-like"/>
    <property type="match status" value="1"/>
</dbReference>
<comment type="similarity">
    <text evidence="1">Belongs to the CWF19 family.</text>
</comment>
<organism evidence="6 7">
    <name type="scientific">Piromyces finnis</name>
    <dbReference type="NCBI Taxonomy" id="1754191"/>
    <lineage>
        <taxon>Eukaryota</taxon>
        <taxon>Fungi</taxon>
        <taxon>Fungi incertae sedis</taxon>
        <taxon>Chytridiomycota</taxon>
        <taxon>Chytridiomycota incertae sedis</taxon>
        <taxon>Neocallimastigomycetes</taxon>
        <taxon>Neocallimastigales</taxon>
        <taxon>Neocallimastigaceae</taxon>
        <taxon>Piromyces</taxon>
    </lineage>
</organism>
<dbReference type="InterPro" id="IPR006768">
    <property type="entry name" value="Cwf19-like_C_dom-1"/>
</dbReference>
<comment type="caution">
    <text evidence="6">The sequence shown here is derived from an EMBL/GenBank/DDBJ whole genome shotgun (WGS) entry which is preliminary data.</text>
</comment>
<dbReference type="EMBL" id="MCFH01000037">
    <property type="protein sequence ID" value="ORX45951.1"/>
    <property type="molecule type" value="Genomic_DNA"/>
</dbReference>
<reference evidence="6 7" key="2">
    <citation type="submission" date="2016-08" db="EMBL/GenBank/DDBJ databases">
        <title>Pervasive Adenine N6-methylation of Active Genes in Fungi.</title>
        <authorList>
            <consortium name="DOE Joint Genome Institute"/>
            <person name="Mondo S.J."/>
            <person name="Dannebaum R.O."/>
            <person name="Kuo R.C."/>
            <person name="Labutti K."/>
            <person name="Haridas S."/>
            <person name="Kuo A."/>
            <person name="Salamov A."/>
            <person name="Ahrendt S.R."/>
            <person name="Lipzen A."/>
            <person name="Sullivan W."/>
            <person name="Andreopoulos W.B."/>
            <person name="Clum A."/>
            <person name="Lindquist E."/>
            <person name="Daum C."/>
            <person name="Ramamoorthy G.K."/>
            <person name="Gryganskyi A."/>
            <person name="Culley D."/>
            <person name="Magnuson J.K."/>
            <person name="James T.Y."/>
            <person name="O'Malley M.A."/>
            <person name="Stajich J.E."/>
            <person name="Spatafora J.W."/>
            <person name="Visel A."/>
            <person name="Grigoriev I.V."/>
        </authorList>
    </citation>
    <scope>NUCLEOTIDE SEQUENCE [LARGE SCALE GENOMIC DNA]</scope>
    <source>
        <strain evidence="7">finn</strain>
    </source>
</reference>
<evidence type="ECO:0000313" key="6">
    <source>
        <dbReference type="EMBL" id="ORX45951.1"/>
    </source>
</evidence>
<feature type="compositionally biased region" description="Basic and acidic residues" evidence="3">
    <location>
        <begin position="132"/>
        <end position="154"/>
    </location>
</feature>
<feature type="domain" description="Cwf19-like C-terminal" evidence="5">
    <location>
        <begin position="485"/>
        <end position="608"/>
    </location>
</feature>
<dbReference type="PANTHER" id="PTHR12072:SF5">
    <property type="entry name" value="CWF19-LIKE PROTEIN 2"/>
    <property type="match status" value="1"/>
</dbReference>
<dbReference type="Pfam" id="PF04677">
    <property type="entry name" value="CwfJ_C_1"/>
    <property type="match status" value="1"/>
</dbReference>
<keyword evidence="7" id="KW-1185">Reference proteome</keyword>
<dbReference type="Gene3D" id="3.30.428.10">
    <property type="entry name" value="HIT-like"/>
    <property type="match status" value="1"/>
</dbReference>
<dbReference type="GO" id="GO:0071014">
    <property type="term" value="C:post-mRNA release spliceosomal complex"/>
    <property type="evidence" value="ECO:0007669"/>
    <property type="project" value="TreeGrafter"/>
</dbReference>
<dbReference type="Proteomes" id="UP000193719">
    <property type="component" value="Unassembled WGS sequence"/>
</dbReference>
<dbReference type="GO" id="GO:0000398">
    <property type="term" value="P:mRNA splicing, via spliceosome"/>
    <property type="evidence" value="ECO:0007669"/>
    <property type="project" value="TreeGrafter"/>
</dbReference>
<keyword evidence="2" id="KW-0175">Coiled coil</keyword>
<evidence type="ECO:0000256" key="2">
    <source>
        <dbReference type="SAM" id="Coils"/>
    </source>
</evidence>
<evidence type="ECO:0000256" key="3">
    <source>
        <dbReference type="SAM" id="MobiDB-lite"/>
    </source>
</evidence>
<feature type="region of interest" description="Disordered" evidence="3">
    <location>
        <begin position="236"/>
        <end position="299"/>
    </location>
</feature>
<feature type="compositionally biased region" description="Basic residues" evidence="3">
    <location>
        <begin position="16"/>
        <end position="30"/>
    </location>
</feature>
<feature type="region of interest" description="Disordered" evidence="3">
    <location>
        <begin position="132"/>
        <end position="188"/>
    </location>
</feature>
<feature type="coiled-coil region" evidence="2">
    <location>
        <begin position="458"/>
        <end position="485"/>
    </location>
</feature>
<dbReference type="InterPro" id="IPR036265">
    <property type="entry name" value="HIT-like_sf"/>
</dbReference>
<evidence type="ECO:0000259" key="4">
    <source>
        <dbReference type="Pfam" id="PF04676"/>
    </source>
</evidence>
<evidence type="ECO:0000313" key="7">
    <source>
        <dbReference type="Proteomes" id="UP000193719"/>
    </source>
</evidence>
<reference evidence="6 7" key="1">
    <citation type="submission" date="2016-08" db="EMBL/GenBank/DDBJ databases">
        <title>Genomes of anaerobic fungi encode conserved fungal cellulosomes for biomass hydrolysis.</title>
        <authorList>
            <consortium name="DOE Joint Genome Institute"/>
            <person name="Haitjema C.H."/>
            <person name="Gilmore S.P."/>
            <person name="Henske J.K."/>
            <person name="Solomon K.V."/>
            <person name="De Groot R."/>
            <person name="Kuo A."/>
            <person name="Mondo S.J."/>
            <person name="Salamov A.A."/>
            <person name="Labutti K."/>
            <person name="Zhao Z."/>
            <person name="Chiniquy J."/>
            <person name="Barry K."/>
            <person name="Brewer H.M."/>
            <person name="Purvine S.O."/>
            <person name="Wright A.T."/>
            <person name="Boxma B."/>
            <person name="Van Alen T."/>
            <person name="Hackstein J.H."/>
            <person name="Baker S.E."/>
            <person name="Grigoriev I.V."/>
            <person name="O'Malley M.A."/>
        </authorList>
    </citation>
    <scope>NUCLEOTIDE SEQUENCE [LARGE SCALE GENOMIC DNA]</scope>
    <source>
        <strain evidence="7">finn</strain>
    </source>
</reference>
<sequence length="714" mass="83589">MGKHSHSHSHRDYDKKRKRRRHGHSKHKRRDSSSSSSSSEGEELQWTEKIVDTNSKLQTTEGSTYKEAIDKPTITTNSINTNEETTHLNTENTEIKLIGPVINSINSSNSNDTRSLLNSDTFESIFSNNVKTKQELRDEKRKREEEDREKRRLNLELNPYFKNGGKGVPEDEEEENKPKKPKYTIGDSGSRWRMMKLRKVYEMAEEEGKPVEEIALMRYGSLEEFQEAVHEKEILDQRRSGKSSNSGNSHHHSSSAYNSTVKTGGGHFKKPMEYLEKEEKNPSEKSDSISQSSQDKNLLSIPMTTIPIPSMNSNEKPVLTKNQLNKLNSKIMKAKLMNSANLKELEEEYERELKRFEEAKNNSETKQTIVLPQFNSEGRLQDIGKIDPNAIQQYNKKKPKKEKFETHDEQGNRIRYYKNDDKLTLHDLMVQEKMSNNKDFDKEMAMRISRDAVFSSDLDYLDENAERLSKRKERTEEQKRKVSINDYKRYQEALDKCYYCYNQDKTPSVPVVSLGNKVYLALPNVIEMVPGHCLIVPMNHVLTTLECEDDVWDEIRNFMKCLIQMFAEEDRAVIFMETVINLRKQRHTVIECIPVSYDDYDDSPAYFKDAIQKESEEWSQHRKIIDTSKNGFRRSMVKDLPYFHVWFDPNKGLGHVIENEEFPTWFGKEVIAGMMDLPANLWRRPKHISSKHNKSRIEAFKKKWDKYDWTKMLD</sequence>
<evidence type="ECO:0000259" key="5">
    <source>
        <dbReference type="Pfam" id="PF04677"/>
    </source>
</evidence>
<evidence type="ECO:0000256" key="1">
    <source>
        <dbReference type="ARBA" id="ARBA00006795"/>
    </source>
</evidence>
<feature type="domain" description="Cwf19-like protein C-terminal" evidence="4">
    <location>
        <begin position="617"/>
        <end position="710"/>
    </location>
</feature>